<dbReference type="InterPro" id="IPR016167">
    <property type="entry name" value="FAD-bd_PCMH_sub1"/>
</dbReference>
<keyword evidence="15 19" id="KW-0131">Cell cycle</keyword>
<evidence type="ECO:0000256" key="14">
    <source>
        <dbReference type="ARBA" id="ARBA00023002"/>
    </source>
</evidence>
<dbReference type="GO" id="GO:0071949">
    <property type="term" value="F:FAD binding"/>
    <property type="evidence" value="ECO:0007669"/>
    <property type="project" value="InterPro"/>
</dbReference>
<keyword evidence="13 19" id="KW-0573">Peptidoglycan synthesis</keyword>
<evidence type="ECO:0000256" key="13">
    <source>
        <dbReference type="ARBA" id="ARBA00022984"/>
    </source>
</evidence>
<evidence type="ECO:0000256" key="2">
    <source>
        <dbReference type="ARBA" id="ARBA00003921"/>
    </source>
</evidence>
<dbReference type="Pfam" id="PF01565">
    <property type="entry name" value="FAD_binding_4"/>
    <property type="match status" value="1"/>
</dbReference>
<feature type="active site" evidence="19">
    <location>
        <position position="333"/>
    </location>
</feature>
<dbReference type="NCBIfam" id="NF000755">
    <property type="entry name" value="PRK00046.1"/>
    <property type="match status" value="1"/>
</dbReference>
<evidence type="ECO:0000256" key="4">
    <source>
        <dbReference type="ARBA" id="ARBA00004752"/>
    </source>
</evidence>
<keyword evidence="9 19" id="KW-0285">Flavoprotein</keyword>
<sequence length="337" mass="37648">MKIHEKHNLKSYNTFGLPVLANYFGAPGSLDEIKEQLEWADKQKREVKILGGGSNVLITRDLPYFIMHPTFSKVEVVDENETHVWVDVDGGLNWHKFVLHCLENGWYGIENLSLIPGNVGAAPIQNIGAYGVEVKELIDTVFYLELESGVTRSVKNKDCDFGYRDSIFKRDLKGKILIYKVRFRLIKKVQVETSYGAIQSELEKMGIASPTPKDVSAAVIAIRQSKLPDPKELGNSGSFFKNPVVDVNTAEELKSKFPNLPNYPNPNGVKLAAGWLIEQAGLKGKRFGNCGVHDKQALVLVNYGQATGTEIWSMAQEVIKKVQDQFGISLEPEVNIW</sequence>
<accession>A0A5C6VB94</accession>
<evidence type="ECO:0000256" key="18">
    <source>
        <dbReference type="ARBA" id="ARBA00048914"/>
    </source>
</evidence>
<evidence type="ECO:0000259" key="20">
    <source>
        <dbReference type="PROSITE" id="PS51387"/>
    </source>
</evidence>
<dbReference type="GO" id="GO:0051301">
    <property type="term" value="P:cell division"/>
    <property type="evidence" value="ECO:0007669"/>
    <property type="project" value="UniProtKB-KW"/>
</dbReference>
<comment type="caution">
    <text evidence="21">The sequence shown here is derived from an EMBL/GenBank/DDBJ whole genome shotgun (WGS) entry which is preliminary data.</text>
</comment>
<dbReference type="PANTHER" id="PTHR21071:SF4">
    <property type="entry name" value="UDP-N-ACETYLENOLPYRUVOYLGLUCOSAMINE REDUCTASE"/>
    <property type="match status" value="1"/>
</dbReference>
<evidence type="ECO:0000256" key="12">
    <source>
        <dbReference type="ARBA" id="ARBA00022960"/>
    </source>
</evidence>
<keyword evidence="12 19" id="KW-0133">Cell shape</keyword>
<evidence type="ECO:0000256" key="19">
    <source>
        <dbReference type="HAMAP-Rule" id="MF_00037"/>
    </source>
</evidence>
<dbReference type="RefSeq" id="WP_147013616.1">
    <property type="nucleotide sequence ID" value="NZ_VORB01000003.1"/>
</dbReference>
<organism evidence="21 22">
    <name type="scientific">Luteibaculum oceani</name>
    <dbReference type="NCBI Taxonomy" id="1294296"/>
    <lineage>
        <taxon>Bacteria</taxon>
        <taxon>Pseudomonadati</taxon>
        <taxon>Bacteroidota</taxon>
        <taxon>Flavobacteriia</taxon>
        <taxon>Flavobacteriales</taxon>
        <taxon>Luteibaculaceae</taxon>
        <taxon>Luteibaculum</taxon>
    </lineage>
</organism>
<dbReference type="InterPro" id="IPR036318">
    <property type="entry name" value="FAD-bd_PCMH-like_sf"/>
</dbReference>
<comment type="pathway">
    <text evidence="4 19">Cell wall biogenesis; peptidoglycan biosynthesis.</text>
</comment>
<evidence type="ECO:0000256" key="6">
    <source>
        <dbReference type="ARBA" id="ARBA00015188"/>
    </source>
</evidence>
<dbReference type="AlphaFoldDB" id="A0A5C6VB94"/>
<dbReference type="OrthoDB" id="9804753at2"/>
<evidence type="ECO:0000256" key="7">
    <source>
        <dbReference type="ARBA" id="ARBA00022490"/>
    </source>
</evidence>
<protein>
    <recommendedName>
        <fullName evidence="6 19">UDP-N-acetylenolpyruvoylglucosamine reductase</fullName>
        <ecNumber evidence="5 19">1.3.1.98</ecNumber>
    </recommendedName>
    <alternativeName>
        <fullName evidence="17 19">UDP-N-acetylmuramate dehydrogenase</fullName>
    </alternativeName>
</protein>
<dbReference type="InterPro" id="IPR016166">
    <property type="entry name" value="FAD-bd_PCMH"/>
</dbReference>
<dbReference type="PROSITE" id="PS51387">
    <property type="entry name" value="FAD_PCMH"/>
    <property type="match status" value="1"/>
</dbReference>
<dbReference type="Gene3D" id="3.30.465.10">
    <property type="match status" value="1"/>
</dbReference>
<evidence type="ECO:0000256" key="9">
    <source>
        <dbReference type="ARBA" id="ARBA00022630"/>
    </source>
</evidence>
<evidence type="ECO:0000256" key="10">
    <source>
        <dbReference type="ARBA" id="ARBA00022827"/>
    </source>
</evidence>
<evidence type="ECO:0000313" key="22">
    <source>
        <dbReference type="Proteomes" id="UP000321168"/>
    </source>
</evidence>
<keyword evidence="8 19" id="KW-0132">Cell division</keyword>
<evidence type="ECO:0000256" key="8">
    <source>
        <dbReference type="ARBA" id="ARBA00022618"/>
    </source>
</evidence>
<dbReference type="GO" id="GO:0005829">
    <property type="term" value="C:cytosol"/>
    <property type="evidence" value="ECO:0007669"/>
    <property type="project" value="TreeGrafter"/>
</dbReference>
<feature type="domain" description="FAD-binding PCMH-type" evidence="20">
    <location>
        <begin position="15"/>
        <end position="188"/>
    </location>
</feature>
<dbReference type="HAMAP" id="MF_00037">
    <property type="entry name" value="MurB"/>
    <property type="match status" value="1"/>
</dbReference>
<dbReference type="InterPro" id="IPR016169">
    <property type="entry name" value="FAD-bd_PCMH_sub2"/>
</dbReference>
<dbReference type="GO" id="GO:0009252">
    <property type="term" value="P:peptidoglycan biosynthetic process"/>
    <property type="evidence" value="ECO:0007669"/>
    <property type="project" value="UniProtKB-UniRule"/>
</dbReference>
<feature type="active site" evidence="19">
    <location>
        <position position="164"/>
    </location>
</feature>
<evidence type="ECO:0000256" key="17">
    <source>
        <dbReference type="ARBA" id="ARBA00031026"/>
    </source>
</evidence>
<dbReference type="NCBIfam" id="TIGR00179">
    <property type="entry name" value="murB"/>
    <property type="match status" value="1"/>
</dbReference>
<dbReference type="InterPro" id="IPR036635">
    <property type="entry name" value="MurB_C_sf"/>
</dbReference>
<evidence type="ECO:0000256" key="11">
    <source>
        <dbReference type="ARBA" id="ARBA00022857"/>
    </source>
</evidence>
<keyword evidence="7 19" id="KW-0963">Cytoplasm</keyword>
<dbReference type="Gene3D" id="3.90.78.10">
    <property type="entry name" value="UDP-N-acetylenolpyruvoylglucosamine reductase, C-terminal domain"/>
    <property type="match status" value="1"/>
</dbReference>
<dbReference type="GO" id="GO:0071555">
    <property type="term" value="P:cell wall organization"/>
    <property type="evidence" value="ECO:0007669"/>
    <property type="project" value="UniProtKB-KW"/>
</dbReference>
<dbReference type="UniPathway" id="UPA00219"/>
<keyword evidence="10 19" id="KW-0274">FAD</keyword>
<keyword evidence="22" id="KW-1185">Reference proteome</keyword>
<dbReference type="SUPFAM" id="SSF56194">
    <property type="entry name" value="Uridine diphospho-N-Acetylenolpyruvylglucosamine reductase, MurB, C-terminal domain"/>
    <property type="match status" value="1"/>
</dbReference>
<evidence type="ECO:0000256" key="15">
    <source>
        <dbReference type="ARBA" id="ARBA00023306"/>
    </source>
</evidence>
<reference evidence="21 22" key="1">
    <citation type="submission" date="2019-08" db="EMBL/GenBank/DDBJ databases">
        <title>Genome of Luteibaculum oceani JCM 18817.</title>
        <authorList>
            <person name="Bowman J.P."/>
        </authorList>
    </citation>
    <scope>NUCLEOTIDE SEQUENCE [LARGE SCALE GENOMIC DNA]</scope>
    <source>
        <strain evidence="21 22">JCM 18817</strain>
    </source>
</reference>
<evidence type="ECO:0000256" key="5">
    <source>
        <dbReference type="ARBA" id="ARBA00012518"/>
    </source>
</evidence>
<evidence type="ECO:0000256" key="1">
    <source>
        <dbReference type="ARBA" id="ARBA00001974"/>
    </source>
</evidence>
<dbReference type="GO" id="GO:0008762">
    <property type="term" value="F:UDP-N-acetylmuramate dehydrogenase activity"/>
    <property type="evidence" value="ECO:0007669"/>
    <property type="project" value="UniProtKB-UniRule"/>
</dbReference>
<comment type="catalytic activity">
    <reaction evidence="18 19">
        <text>UDP-N-acetyl-alpha-D-muramate + NADP(+) = UDP-N-acetyl-3-O-(1-carboxyvinyl)-alpha-D-glucosamine + NADPH + H(+)</text>
        <dbReference type="Rhea" id="RHEA:12248"/>
        <dbReference type="ChEBI" id="CHEBI:15378"/>
        <dbReference type="ChEBI" id="CHEBI:57783"/>
        <dbReference type="ChEBI" id="CHEBI:58349"/>
        <dbReference type="ChEBI" id="CHEBI:68483"/>
        <dbReference type="ChEBI" id="CHEBI:70757"/>
        <dbReference type="EC" id="1.3.1.98"/>
    </reaction>
</comment>
<feature type="active site" description="Proton donor" evidence="19">
    <location>
        <position position="238"/>
    </location>
</feature>
<dbReference type="InterPro" id="IPR003170">
    <property type="entry name" value="MurB"/>
</dbReference>
<evidence type="ECO:0000256" key="3">
    <source>
        <dbReference type="ARBA" id="ARBA00004496"/>
    </source>
</evidence>
<dbReference type="PANTHER" id="PTHR21071">
    <property type="entry name" value="UDP-N-ACETYLENOLPYRUVOYLGLUCOSAMINE REDUCTASE"/>
    <property type="match status" value="1"/>
</dbReference>
<dbReference type="InterPro" id="IPR006094">
    <property type="entry name" value="Oxid_FAD_bind_N"/>
</dbReference>
<keyword evidence="11 19" id="KW-0521">NADP</keyword>
<proteinExistence type="inferred from homology"/>
<dbReference type="Proteomes" id="UP000321168">
    <property type="component" value="Unassembled WGS sequence"/>
</dbReference>
<comment type="cofactor">
    <cofactor evidence="1 19">
        <name>FAD</name>
        <dbReference type="ChEBI" id="CHEBI:57692"/>
    </cofactor>
</comment>
<keyword evidence="14 19" id="KW-0560">Oxidoreductase</keyword>
<evidence type="ECO:0000313" key="21">
    <source>
        <dbReference type="EMBL" id="TXC81676.1"/>
    </source>
</evidence>
<dbReference type="SUPFAM" id="SSF56176">
    <property type="entry name" value="FAD-binding/transporter-associated domain-like"/>
    <property type="match status" value="1"/>
</dbReference>
<comment type="subcellular location">
    <subcellularLocation>
        <location evidence="3 19">Cytoplasm</location>
    </subcellularLocation>
</comment>
<dbReference type="EMBL" id="VORB01000003">
    <property type="protein sequence ID" value="TXC81676.1"/>
    <property type="molecule type" value="Genomic_DNA"/>
</dbReference>
<comment type="function">
    <text evidence="2 19">Cell wall formation.</text>
</comment>
<comment type="similarity">
    <text evidence="19">Belongs to the MurB family.</text>
</comment>
<dbReference type="InterPro" id="IPR011601">
    <property type="entry name" value="MurB_C"/>
</dbReference>
<evidence type="ECO:0000256" key="16">
    <source>
        <dbReference type="ARBA" id="ARBA00023316"/>
    </source>
</evidence>
<dbReference type="Pfam" id="PF02873">
    <property type="entry name" value="MurB_C"/>
    <property type="match status" value="1"/>
</dbReference>
<name>A0A5C6VB94_9FLAO</name>
<gene>
    <name evidence="19 21" type="primary">murB</name>
    <name evidence="21" type="ORF">FRX97_03940</name>
</gene>
<keyword evidence="16 19" id="KW-0961">Cell wall biogenesis/degradation</keyword>
<dbReference type="Gene3D" id="3.30.43.10">
    <property type="entry name" value="Uridine Diphospho-n-acetylenolpyruvylglucosamine Reductase, domain 2"/>
    <property type="match status" value="1"/>
</dbReference>
<dbReference type="EC" id="1.3.1.98" evidence="5 19"/>
<dbReference type="GO" id="GO:0008360">
    <property type="term" value="P:regulation of cell shape"/>
    <property type="evidence" value="ECO:0007669"/>
    <property type="project" value="UniProtKB-KW"/>
</dbReference>